<dbReference type="InterPro" id="IPR003593">
    <property type="entry name" value="AAA+_ATPase"/>
</dbReference>
<dbReference type="RefSeq" id="XP_040740375.1">
    <property type="nucleotide sequence ID" value="XM_040888645.1"/>
</dbReference>
<comment type="caution">
    <text evidence="5">The sequence shown here is derived from an EMBL/GenBank/DDBJ whole genome shotgun (WGS) entry which is preliminary data.</text>
</comment>
<dbReference type="GO" id="GO:0005524">
    <property type="term" value="F:ATP binding"/>
    <property type="evidence" value="ECO:0007669"/>
    <property type="project" value="UniProtKB-KW"/>
</dbReference>
<dbReference type="Proteomes" id="UP000193922">
    <property type="component" value="Unassembled WGS sequence"/>
</dbReference>
<gene>
    <name evidence="5" type="ORF">DL89DRAFT_270282</name>
</gene>
<name>A0A1Y1VZB8_9FUNG</name>
<dbReference type="SUPFAM" id="SSF52540">
    <property type="entry name" value="P-loop containing nucleoside triphosphate hydrolases"/>
    <property type="match status" value="2"/>
</dbReference>
<organism evidence="5 6">
    <name type="scientific">Linderina pennispora</name>
    <dbReference type="NCBI Taxonomy" id="61395"/>
    <lineage>
        <taxon>Eukaryota</taxon>
        <taxon>Fungi</taxon>
        <taxon>Fungi incertae sedis</taxon>
        <taxon>Zoopagomycota</taxon>
        <taxon>Kickxellomycotina</taxon>
        <taxon>Kickxellomycetes</taxon>
        <taxon>Kickxellales</taxon>
        <taxon>Kickxellaceae</taxon>
        <taxon>Linderina</taxon>
    </lineage>
</organism>
<dbReference type="GO" id="GO:0016887">
    <property type="term" value="F:ATP hydrolysis activity"/>
    <property type="evidence" value="ECO:0007669"/>
    <property type="project" value="InterPro"/>
</dbReference>
<sequence length="376" mass="40782">MPAGSKLAQEFARGTGWHTSPRLMCWAGRRSPSQLRRACCRLLLSLLSSSGVFVVGTTTRLQAIPPEVRRPGRLHTIVEVHLADTGARAKALGIILENFETIAPGDIQAIARRSHGFTAADLQSLCLRTFMECKGSATPSDFLRHAEDVRPSNLNSFQGFGRLLSTRCCIADKYRTMQVDPPRGILIHGPPGTGKSMMCCALAGELAVNTIWVDASQMRSMDRWRLFAQARQSAPCILLFDHIDALAPRRGTSKTSENTSDRIVTSLLIEMDGFGAAGSDVFVVAVTSRPHVVDPALLRPGRLDVHIGLDVPDNKATSGRRILDGYLNKMPAAASHVRHSGGADLANLCREAALSALRRDIESAKVTKADLLQCLN</sequence>
<accession>A0A1Y1VZB8</accession>
<dbReference type="InterPro" id="IPR003959">
    <property type="entry name" value="ATPase_AAA_core"/>
</dbReference>
<protein>
    <submittedName>
        <fullName evidence="5">AAA-domain-containing protein</fullName>
    </submittedName>
</protein>
<dbReference type="Pfam" id="PF00004">
    <property type="entry name" value="AAA"/>
    <property type="match status" value="1"/>
</dbReference>
<proteinExistence type="inferred from homology"/>
<evidence type="ECO:0000259" key="4">
    <source>
        <dbReference type="SMART" id="SM00382"/>
    </source>
</evidence>
<dbReference type="GeneID" id="63805293"/>
<evidence type="ECO:0000313" key="6">
    <source>
        <dbReference type="Proteomes" id="UP000193922"/>
    </source>
</evidence>
<comment type="similarity">
    <text evidence="1">Belongs to the AAA ATPase family.</text>
</comment>
<reference evidence="5 6" key="1">
    <citation type="submission" date="2016-07" db="EMBL/GenBank/DDBJ databases">
        <title>Pervasive Adenine N6-methylation of Active Genes in Fungi.</title>
        <authorList>
            <consortium name="DOE Joint Genome Institute"/>
            <person name="Mondo S.J."/>
            <person name="Dannebaum R.O."/>
            <person name="Kuo R.C."/>
            <person name="Labutti K."/>
            <person name="Haridas S."/>
            <person name="Kuo A."/>
            <person name="Salamov A."/>
            <person name="Ahrendt S.R."/>
            <person name="Lipzen A."/>
            <person name="Sullivan W."/>
            <person name="Andreopoulos W.B."/>
            <person name="Clum A."/>
            <person name="Lindquist E."/>
            <person name="Daum C."/>
            <person name="Ramamoorthy G.K."/>
            <person name="Gryganskyi A."/>
            <person name="Culley D."/>
            <person name="Magnuson J.K."/>
            <person name="James T.Y."/>
            <person name="O'Malley M.A."/>
            <person name="Stajich J.E."/>
            <person name="Spatafora J.W."/>
            <person name="Visel A."/>
            <person name="Grigoriev I.V."/>
        </authorList>
    </citation>
    <scope>NUCLEOTIDE SEQUENCE [LARGE SCALE GENOMIC DNA]</scope>
    <source>
        <strain evidence="5 6">ATCC 12442</strain>
    </source>
</reference>
<keyword evidence="6" id="KW-1185">Reference proteome</keyword>
<evidence type="ECO:0000256" key="3">
    <source>
        <dbReference type="ARBA" id="ARBA00022840"/>
    </source>
</evidence>
<evidence type="ECO:0000313" key="5">
    <source>
        <dbReference type="EMBL" id="ORX66365.1"/>
    </source>
</evidence>
<dbReference type="PANTHER" id="PTHR23077">
    <property type="entry name" value="AAA-FAMILY ATPASE"/>
    <property type="match status" value="1"/>
</dbReference>
<feature type="domain" description="AAA+ ATPase" evidence="4">
    <location>
        <begin position="181"/>
        <end position="313"/>
    </location>
</feature>
<dbReference type="SMART" id="SM00382">
    <property type="entry name" value="AAA"/>
    <property type="match status" value="1"/>
</dbReference>
<dbReference type="EMBL" id="MCFD01000016">
    <property type="protein sequence ID" value="ORX66365.1"/>
    <property type="molecule type" value="Genomic_DNA"/>
</dbReference>
<evidence type="ECO:0000256" key="2">
    <source>
        <dbReference type="ARBA" id="ARBA00022741"/>
    </source>
</evidence>
<dbReference type="OrthoDB" id="27435at2759"/>
<dbReference type="STRING" id="61395.A0A1Y1VZB8"/>
<dbReference type="InterPro" id="IPR041569">
    <property type="entry name" value="AAA_lid_3"/>
</dbReference>
<evidence type="ECO:0000256" key="1">
    <source>
        <dbReference type="ARBA" id="ARBA00006914"/>
    </source>
</evidence>
<dbReference type="Gene3D" id="3.40.50.300">
    <property type="entry name" value="P-loop containing nucleotide triphosphate hydrolases"/>
    <property type="match status" value="2"/>
</dbReference>
<dbReference type="InterPro" id="IPR027417">
    <property type="entry name" value="P-loop_NTPase"/>
</dbReference>
<dbReference type="PANTHER" id="PTHR23077:SF171">
    <property type="entry name" value="NUCLEAR VALOSIN-CONTAINING PROTEIN-LIKE"/>
    <property type="match status" value="1"/>
</dbReference>
<dbReference type="Pfam" id="PF17862">
    <property type="entry name" value="AAA_lid_3"/>
    <property type="match status" value="1"/>
</dbReference>
<keyword evidence="3" id="KW-0067">ATP-binding</keyword>
<dbReference type="InterPro" id="IPR050168">
    <property type="entry name" value="AAA_ATPase_domain"/>
</dbReference>
<dbReference type="AlphaFoldDB" id="A0A1Y1VZB8"/>
<keyword evidence="2" id="KW-0547">Nucleotide-binding</keyword>
<dbReference type="Gene3D" id="1.10.8.60">
    <property type="match status" value="2"/>
</dbReference>